<dbReference type="Proteomes" id="UP000030758">
    <property type="component" value="Unassembled WGS sequence"/>
</dbReference>
<dbReference type="EMBL" id="KL363253">
    <property type="protein sequence ID" value="KFD50444.1"/>
    <property type="molecule type" value="Genomic_DNA"/>
</dbReference>
<dbReference type="Pfam" id="PF26215">
    <property type="entry name" value="HTH_animal"/>
    <property type="match status" value="1"/>
</dbReference>
<dbReference type="Proteomes" id="UP000030764">
    <property type="component" value="Unassembled WGS sequence"/>
</dbReference>
<dbReference type="PANTHER" id="PTHR21301">
    <property type="entry name" value="REVERSE TRANSCRIPTASE"/>
    <property type="match status" value="1"/>
</dbReference>
<keyword evidence="4" id="KW-1185">Reference proteome</keyword>
<organism evidence="3">
    <name type="scientific">Trichuris suis</name>
    <name type="common">pig whipworm</name>
    <dbReference type="NCBI Taxonomy" id="68888"/>
    <lineage>
        <taxon>Eukaryota</taxon>
        <taxon>Metazoa</taxon>
        <taxon>Ecdysozoa</taxon>
        <taxon>Nematoda</taxon>
        <taxon>Enoplea</taxon>
        <taxon>Dorylaimia</taxon>
        <taxon>Trichinellida</taxon>
        <taxon>Trichuridae</taxon>
        <taxon>Trichuris</taxon>
    </lineage>
</organism>
<dbReference type="InterPro" id="IPR058912">
    <property type="entry name" value="HTH_animal"/>
</dbReference>
<protein>
    <recommendedName>
        <fullName evidence="1">Helix-turn-helix domain-containing protein</fullName>
    </recommendedName>
</protein>
<evidence type="ECO:0000313" key="4">
    <source>
        <dbReference type="Proteomes" id="UP000030764"/>
    </source>
</evidence>
<feature type="domain" description="Helix-turn-helix" evidence="1">
    <location>
        <begin position="93"/>
        <end position="127"/>
    </location>
</feature>
<name>A0A085MYN1_9BILA</name>
<dbReference type="PANTHER" id="PTHR21301:SF10">
    <property type="entry name" value="REVERSE TRANSCRIPTASE DOMAIN-CONTAINING PROTEIN"/>
    <property type="match status" value="1"/>
</dbReference>
<dbReference type="EMBL" id="KL367597">
    <property type="protein sequence ID" value="KFD62327.1"/>
    <property type="molecule type" value="Genomic_DNA"/>
</dbReference>
<dbReference type="AlphaFoldDB" id="A0A085MYN1"/>
<sequence>MFTEQLENKAFNKRNAACALRHFKRYVDGVFTIVETRKEEPFLECLNSLFLNCISFTIEKETRNQLLFLEALVIGSPGRLKTTVCREPTLSDRYLHFASHHPPSVMAGIIRGIVDRVVSICRVPWSRTQAH</sequence>
<proteinExistence type="predicted"/>
<evidence type="ECO:0000259" key="1">
    <source>
        <dbReference type="Pfam" id="PF26215"/>
    </source>
</evidence>
<evidence type="ECO:0000313" key="3">
    <source>
        <dbReference type="EMBL" id="KFD62327.1"/>
    </source>
</evidence>
<accession>A0A085MYN1</accession>
<gene>
    <name evidence="2" type="ORF">M513_08671</name>
    <name evidence="3" type="ORF">M514_08671</name>
</gene>
<evidence type="ECO:0000313" key="2">
    <source>
        <dbReference type="EMBL" id="KFD50444.1"/>
    </source>
</evidence>
<reference evidence="3 4" key="1">
    <citation type="journal article" date="2014" name="Nat. Genet.">
        <title>Genome and transcriptome of the porcine whipworm Trichuris suis.</title>
        <authorList>
            <person name="Jex A.R."/>
            <person name="Nejsum P."/>
            <person name="Schwarz E.M."/>
            <person name="Hu L."/>
            <person name="Young N.D."/>
            <person name="Hall R.S."/>
            <person name="Korhonen P.K."/>
            <person name="Liao S."/>
            <person name="Thamsborg S."/>
            <person name="Xia J."/>
            <person name="Xu P."/>
            <person name="Wang S."/>
            <person name="Scheerlinck J.P."/>
            <person name="Hofmann A."/>
            <person name="Sternberg P.W."/>
            <person name="Wang J."/>
            <person name="Gasser R.B."/>
        </authorList>
    </citation>
    <scope>NUCLEOTIDE SEQUENCE [LARGE SCALE GENOMIC DNA]</scope>
    <source>
        <strain evidence="3">DCEP-RM93F</strain>
        <strain evidence="2">DCEP-RM93M</strain>
    </source>
</reference>